<protein>
    <submittedName>
        <fullName evidence="2">Uncharacterized protein</fullName>
    </submittedName>
</protein>
<gene>
    <name evidence="2" type="ORF">R1flu_016975</name>
</gene>
<dbReference type="Proteomes" id="UP001605036">
    <property type="component" value="Unassembled WGS sequence"/>
</dbReference>
<accession>A0ABD1YRF8</accession>
<dbReference type="AlphaFoldDB" id="A0ABD1YRF8"/>
<evidence type="ECO:0000313" key="2">
    <source>
        <dbReference type="EMBL" id="KAL2632289.1"/>
    </source>
</evidence>
<evidence type="ECO:0000256" key="1">
    <source>
        <dbReference type="SAM" id="MobiDB-lite"/>
    </source>
</evidence>
<feature type="region of interest" description="Disordered" evidence="1">
    <location>
        <begin position="25"/>
        <end position="105"/>
    </location>
</feature>
<keyword evidence="3" id="KW-1185">Reference proteome</keyword>
<sequence>MSRSSIQGHLTFLLQRQIISDDTATESNMSTFGPLPAESSGSSPAIIMEPIVPDVESTADSSSNGSGLPADTQDEEATALQESPSPHSAMPNELAAAESSTIRIS</sequence>
<dbReference type="EMBL" id="JBHFFA010000004">
    <property type="protein sequence ID" value="KAL2632289.1"/>
    <property type="molecule type" value="Genomic_DNA"/>
</dbReference>
<name>A0ABD1YRF8_9MARC</name>
<evidence type="ECO:0000313" key="3">
    <source>
        <dbReference type="Proteomes" id="UP001605036"/>
    </source>
</evidence>
<comment type="caution">
    <text evidence="2">The sequence shown here is derived from an EMBL/GenBank/DDBJ whole genome shotgun (WGS) entry which is preliminary data.</text>
</comment>
<proteinExistence type="predicted"/>
<organism evidence="2 3">
    <name type="scientific">Riccia fluitans</name>
    <dbReference type="NCBI Taxonomy" id="41844"/>
    <lineage>
        <taxon>Eukaryota</taxon>
        <taxon>Viridiplantae</taxon>
        <taxon>Streptophyta</taxon>
        <taxon>Embryophyta</taxon>
        <taxon>Marchantiophyta</taxon>
        <taxon>Marchantiopsida</taxon>
        <taxon>Marchantiidae</taxon>
        <taxon>Marchantiales</taxon>
        <taxon>Ricciaceae</taxon>
        <taxon>Riccia</taxon>
    </lineage>
</organism>
<reference evidence="2 3" key="1">
    <citation type="submission" date="2024-09" db="EMBL/GenBank/DDBJ databases">
        <title>Chromosome-scale assembly of Riccia fluitans.</title>
        <authorList>
            <person name="Paukszto L."/>
            <person name="Sawicki J."/>
            <person name="Karawczyk K."/>
            <person name="Piernik-Szablinska J."/>
            <person name="Szczecinska M."/>
            <person name="Mazdziarz M."/>
        </authorList>
    </citation>
    <scope>NUCLEOTIDE SEQUENCE [LARGE SCALE GENOMIC DNA]</scope>
    <source>
        <strain evidence="2">Rf_01</strain>
        <tissue evidence="2">Aerial parts of the thallus</tissue>
    </source>
</reference>